<sequence>MNRYTYDIWGNPLVQEERVPNIFRYSGEYWDATTNLQYLRARWYDPSVGRFINEDTYEGELGNPLTLNLYTYVQNNPLKYIDPSGNRYIPSELNSILEATMKITSTESRAYSYAYNLLSQEFADVYDNNRFNYLFGLLTQTSAYKNSAGNADWARAELAKDYSKWHQEISFAEALASLGPIIGGIGKAREVGGKGRALGGYTSTKSKGFNKSYDKLSKNIQEKADAAFKQFKKDPDHPSLNFEYLNGAPDGRKYVSARVDGSYRAYGIVRKNGVIEWVGINNHDYKAVIRELNTAY</sequence>
<dbReference type="PANTHER" id="PTHR32305:SF15">
    <property type="entry name" value="PROTEIN RHSA-RELATED"/>
    <property type="match status" value="1"/>
</dbReference>
<dbReference type="RefSeq" id="WP_254777348.1">
    <property type="nucleotide sequence ID" value="NZ_JAMDLY010000005.1"/>
</dbReference>
<comment type="caution">
    <text evidence="1">The sequence shown here is derived from an EMBL/GenBank/DDBJ whole genome shotgun (WGS) entry which is preliminary data.</text>
</comment>
<dbReference type="PANTHER" id="PTHR32305">
    <property type="match status" value="1"/>
</dbReference>
<dbReference type="EMBL" id="JAMDLY010000005">
    <property type="protein sequence ID" value="MCY9528144.1"/>
    <property type="molecule type" value="Genomic_DNA"/>
</dbReference>
<reference evidence="1 2" key="1">
    <citation type="submission" date="2022-05" db="EMBL/GenBank/DDBJ databases">
        <title>Genome Sequencing of Bee-Associated Microbes.</title>
        <authorList>
            <person name="Dunlap C."/>
        </authorList>
    </citation>
    <scope>NUCLEOTIDE SEQUENCE [LARGE SCALE GENOMIC DNA]</scope>
    <source>
        <strain evidence="1 2">NRRL NRS-750</strain>
    </source>
</reference>
<dbReference type="Gene3D" id="2.180.10.10">
    <property type="entry name" value="RHS repeat-associated core"/>
    <property type="match status" value="1"/>
</dbReference>
<evidence type="ECO:0000313" key="1">
    <source>
        <dbReference type="EMBL" id="MCY9528144.1"/>
    </source>
</evidence>
<gene>
    <name evidence="1" type="ORF">M5X04_02175</name>
</gene>
<accession>A0ABT4E339</accession>
<dbReference type="NCBIfam" id="TIGR03696">
    <property type="entry name" value="Rhs_assc_core"/>
    <property type="match status" value="1"/>
</dbReference>
<keyword evidence="2" id="KW-1185">Reference proteome</keyword>
<dbReference type="InterPro" id="IPR022385">
    <property type="entry name" value="Rhs_assc_core"/>
</dbReference>
<organism evidence="1 2">
    <name type="scientific">Paenibacillus alvei</name>
    <name type="common">Bacillus alvei</name>
    <dbReference type="NCBI Taxonomy" id="44250"/>
    <lineage>
        <taxon>Bacteria</taxon>
        <taxon>Bacillati</taxon>
        <taxon>Bacillota</taxon>
        <taxon>Bacilli</taxon>
        <taxon>Bacillales</taxon>
        <taxon>Paenibacillaceae</taxon>
        <taxon>Paenibacillus</taxon>
    </lineage>
</organism>
<dbReference type="Proteomes" id="UP001527090">
    <property type="component" value="Unassembled WGS sequence"/>
</dbReference>
<name>A0ABT4E339_PAEAL</name>
<evidence type="ECO:0000313" key="2">
    <source>
        <dbReference type="Proteomes" id="UP001527090"/>
    </source>
</evidence>
<dbReference type="InterPro" id="IPR050708">
    <property type="entry name" value="T6SS_VgrG/RHS"/>
</dbReference>
<protein>
    <submittedName>
        <fullName evidence="1">RHS repeat-associated core domain-containing protein</fullName>
    </submittedName>
</protein>
<proteinExistence type="predicted"/>